<dbReference type="SMART" id="SM00342">
    <property type="entry name" value="HTH_ARAC"/>
    <property type="match status" value="1"/>
</dbReference>
<dbReference type="RefSeq" id="WP_221480800.1">
    <property type="nucleotide sequence ID" value="NZ_BAAAHD010000016.1"/>
</dbReference>
<feature type="domain" description="VOC" evidence="5">
    <location>
        <begin position="172"/>
        <end position="303"/>
    </location>
</feature>
<reference evidence="7 8" key="3">
    <citation type="submission" date="2020-08" db="EMBL/GenBank/DDBJ databases">
        <title>Sequencing the genomes of 1000 actinobacteria strains.</title>
        <authorList>
            <person name="Klenk H.-P."/>
        </authorList>
    </citation>
    <scope>NUCLEOTIDE SEQUENCE [LARGE SCALE GENOMIC DNA]</scope>
    <source>
        <strain evidence="7 8">DSM 44772</strain>
    </source>
</reference>
<dbReference type="InterPro" id="IPR018062">
    <property type="entry name" value="HTH_AraC-typ_CS"/>
</dbReference>
<evidence type="ECO:0000313" key="9">
    <source>
        <dbReference type="Proteomes" id="UP001501427"/>
    </source>
</evidence>
<proteinExistence type="predicted"/>
<reference evidence="9" key="2">
    <citation type="journal article" date="2019" name="Int. J. Syst. Evol. Microbiol.">
        <title>The Global Catalogue of Microorganisms (GCM) 10K type strain sequencing project: providing services to taxonomists for standard genome sequencing and annotation.</title>
        <authorList>
            <consortium name="The Broad Institute Genomics Platform"/>
            <consortium name="The Broad Institute Genome Sequencing Center for Infectious Disease"/>
            <person name="Wu L."/>
            <person name="Ma J."/>
        </authorList>
    </citation>
    <scope>NUCLEOTIDE SEQUENCE [LARGE SCALE GENOMIC DNA]</scope>
    <source>
        <strain evidence="9">JCM 10667</strain>
    </source>
</reference>
<dbReference type="Proteomes" id="UP000549343">
    <property type="component" value="Unassembled WGS sequence"/>
</dbReference>
<keyword evidence="3" id="KW-0804">Transcription</keyword>
<dbReference type="InterPro" id="IPR050204">
    <property type="entry name" value="AraC_XylS_family_regulators"/>
</dbReference>
<accession>A0A7W7IFR1</accession>
<dbReference type="InterPro" id="IPR037523">
    <property type="entry name" value="VOC_core"/>
</dbReference>
<dbReference type="PROSITE" id="PS51819">
    <property type="entry name" value="VOC"/>
    <property type="match status" value="1"/>
</dbReference>
<keyword evidence="9" id="KW-1185">Reference proteome</keyword>
<reference evidence="6" key="4">
    <citation type="submission" date="2023-12" db="EMBL/GenBank/DDBJ databases">
        <authorList>
            <person name="Sun Q."/>
            <person name="Inoue M."/>
        </authorList>
    </citation>
    <scope>NUCLEOTIDE SEQUENCE</scope>
    <source>
        <strain evidence="6">JCM 10667</strain>
    </source>
</reference>
<dbReference type="Gene3D" id="3.10.180.10">
    <property type="entry name" value="2,3-Dihydroxybiphenyl 1,2-Dioxygenase, domain 1"/>
    <property type="match status" value="1"/>
</dbReference>
<dbReference type="GO" id="GO:0003700">
    <property type="term" value="F:DNA-binding transcription factor activity"/>
    <property type="evidence" value="ECO:0007669"/>
    <property type="project" value="InterPro"/>
</dbReference>
<protein>
    <submittedName>
        <fullName evidence="7">AraC-like DNA-binding protein/catechol 2,3-dioxygenase-like lactoylglutathione lyase family enzyme</fullName>
    </submittedName>
</protein>
<sequence length="318" mass="35758">MGTAPSAPDTGLLRRMRLARDTMDRDWAEPLDVAAVAAVAGYSRYHFVRLFRGVYGETPGAYLARRRIERAQDLLRNANLTVTEICMLVGFTSLGTFCTRFKEQVGMTPTEFRARPHRRRLRDPRLLRAAVGRRLPRGRSRHRRNNREGRPATALLGWRKHLVRRGINMINKLGLATIWVLDQDSAKRFFTEKLGLEVRDDMTLGEGGMRWLTLGAEEQPDLSLTLMVPGPPSMDPESAAQMRALIAKGVLGAGAFTTDDCQGDYEAMSAKGVEFVQKPEKRPYGIEAVFRDDSGCWYSLTQPSEKLDETVPWNDCAS</sequence>
<name>A0A7W7IFR1_9ACTN</name>
<evidence type="ECO:0000256" key="1">
    <source>
        <dbReference type="ARBA" id="ARBA00023015"/>
    </source>
</evidence>
<evidence type="ECO:0000259" key="4">
    <source>
        <dbReference type="PROSITE" id="PS01124"/>
    </source>
</evidence>
<keyword evidence="7" id="KW-0223">Dioxygenase</keyword>
<dbReference type="AlphaFoldDB" id="A0A7W7IFR1"/>
<dbReference type="PROSITE" id="PS00041">
    <property type="entry name" value="HTH_ARAC_FAMILY_1"/>
    <property type="match status" value="1"/>
</dbReference>
<comment type="caution">
    <text evidence="7">The sequence shown here is derived from an EMBL/GenBank/DDBJ whole genome shotgun (WGS) entry which is preliminary data.</text>
</comment>
<evidence type="ECO:0000313" key="7">
    <source>
        <dbReference type="EMBL" id="MBB4776289.1"/>
    </source>
</evidence>
<dbReference type="SUPFAM" id="SSF46689">
    <property type="entry name" value="Homeodomain-like"/>
    <property type="match status" value="2"/>
</dbReference>
<dbReference type="InterPro" id="IPR029068">
    <property type="entry name" value="Glyas_Bleomycin-R_OHBP_Dase"/>
</dbReference>
<dbReference type="EMBL" id="BAAAHD010000016">
    <property type="protein sequence ID" value="GAA0554810.1"/>
    <property type="molecule type" value="Genomic_DNA"/>
</dbReference>
<dbReference type="GO" id="GO:0051213">
    <property type="term" value="F:dioxygenase activity"/>
    <property type="evidence" value="ECO:0007669"/>
    <property type="project" value="UniProtKB-KW"/>
</dbReference>
<dbReference type="InterPro" id="IPR004360">
    <property type="entry name" value="Glyas_Fos-R_dOase_dom"/>
</dbReference>
<dbReference type="InterPro" id="IPR009057">
    <property type="entry name" value="Homeodomain-like_sf"/>
</dbReference>
<keyword evidence="2 7" id="KW-0238">DNA-binding</keyword>
<keyword evidence="7" id="KW-0560">Oxidoreductase</keyword>
<organism evidence="7 8">
    <name type="scientific">Actinomadura livida</name>
    <dbReference type="NCBI Taxonomy" id="79909"/>
    <lineage>
        <taxon>Bacteria</taxon>
        <taxon>Bacillati</taxon>
        <taxon>Actinomycetota</taxon>
        <taxon>Actinomycetes</taxon>
        <taxon>Streptosporangiales</taxon>
        <taxon>Thermomonosporaceae</taxon>
        <taxon>Actinomadura</taxon>
    </lineage>
</organism>
<dbReference type="Gene3D" id="1.10.10.60">
    <property type="entry name" value="Homeodomain-like"/>
    <property type="match status" value="2"/>
</dbReference>
<evidence type="ECO:0000313" key="6">
    <source>
        <dbReference type="EMBL" id="GAA0554810.1"/>
    </source>
</evidence>
<gene>
    <name evidence="7" type="ORF">F4557_004707</name>
    <name evidence="6" type="ORF">GCM10009546_15920</name>
</gene>
<dbReference type="Pfam" id="PF00903">
    <property type="entry name" value="Glyoxalase"/>
    <property type="match status" value="1"/>
</dbReference>
<dbReference type="GO" id="GO:0016829">
    <property type="term" value="F:lyase activity"/>
    <property type="evidence" value="ECO:0007669"/>
    <property type="project" value="UniProtKB-KW"/>
</dbReference>
<dbReference type="PANTHER" id="PTHR46796">
    <property type="entry name" value="HTH-TYPE TRANSCRIPTIONAL ACTIVATOR RHAS-RELATED"/>
    <property type="match status" value="1"/>
</dbReference>
<dbReference type="InterPro" id="IPR018060">
    <property type="entry name" value="HTH_AraC"/>
</dbReference>
<evidence type="ECO:0000256" key="2">
    <source>
        <dbReference type="ARBA" id="ARBA00023125"/>
    </source>
</evidence>
<evidence type="ECO:0000313" key="8">
    <source>
        <dbReference type="Proteomes" id="UP000549343"/>
    </source>
</evidence>
<keyword evidence="1" id="KW-0805">Transcription regulation</keyword>
<evidence type="ECO:0000259" key="5">
    <source>
        <dbReference type="PROSITE" id="PS51819"/>
    </source>
</evidence>
<dbReference type="Proteomes" id="UP001501427">
    <property type="component" value="Unassembled WGS sequence"/>
</dbReference>
<keyword evidence="7" id="KW-0456">Lyase</keyword>
<feature type="domain" description="HTH araC/xylS-type" evidence="4">
    <location>
        <begin position="17"/>
        <end position="115"/>
    </location>
</feature>
<dbReference type="PROSITE" id="PS01124">
    <property type="entry name" value="HTH_ARAC_FAMILY_2"/>
    <property type="match status" value="1"/>
</dbReference>
<dbReference type="EMBL" id="JACHMV010000001">
    <property type="protein sequence ID" value="MBB4776289.1"/>
    <property type="molecule type" value="Genomic_DNA"/>
</dbReference>
<dbReference type="InterPro" id="IPR020449">
    <property type="entry name" value="Tscrpt_reg_AraC-type_HTH"/>
</dbReference>
<reference evidence="6" key="1">
    <citation type="journal article" date="2014" name="Int. J. Syst. Evol. Microbiol.">
        <title>Complete genome of a new Firmicutes species belonging to the dominant human colonic microbiota ('Ruminococcus bicirculans') reveals two chromosomes and a selective capacity to utilize plant glucans.</title>
        <authorList>
            <consortium name="NISC Comparative Sequencing Program"/>
            <person name="Wegmann U."/>
            <person name="Louis P."/>
            <person name="Goesmann A."/>
            <person name="Henrissat B."/>
            <person name="Duncan S.H."/>
            <person name="Flint H.J."/>
        </authorList>
    </citation>
    <scope>NUCLEOTIDE SEQUENCE</scope>
    <source>
        <strain evidence="6">JCM 10667</strain>
    </source>
</reference>
<evidence type="ECO:0000256" key="3">
    <source>
        <dbReference type="ARBA" id="ARBA00023163"/>
    </source>
</evidence>
<dbReference type="SUPFAM" id="SSF54593">
    <property type="entry name" value="Glyoxalase/Bleomycin resistance protein/Dihydroxybiphenyl dioxygenase"/>
    <property type="match status" value="1"/>
</dbReference>
<dbReference type="GO" id="GO:0043565">
    <property type="term" value="F:sequence-specific DNA binding"/>
    <property type="evidence" value="ECO:0007669"/>
    <property type="project" value="InterPro"/>
</dbReference>
<dbReference type="PRINTS" id="PR00032">
    <property type="entry name" value="HTHARAC"/>
</dbReference>
<dbReference type="Pfam" id="PF12833">
    <property type="entry name" value="HTH_18"/>
    <property type="match status" value="1"/>
</dbReference>